<sequence>MRDCYDVVIVGGAVMGASTAFWLATNPDFDGSVLVVERDPSYATASTALSASGIRVQFSNTANVRIGQFGLEFIQAFPDLMEVDGDRPGLGYHPGGYLFLANTDEQVRILRENHAVQRAAGAEVELWDADKLKWAFPHLNTDDILLASYGLKGEGWFDNTGLMMGARNKAKALGVDFIADEVVGIAREGNRVTGVTLKSGAKVGAGTVVNAAGPRGGKVAAMAGIELPVEPRKRTIFVFDSADSPEGTARVNDGRLPLMVDPSGVWTRPEGRYHLVGGVPDPDVTPAYDDFEPGYTEWEEQCWPALAERSPNFEALKVVRYWAGHYDYNTFDQNGIVGRHPEVTNFVFQNGFSGHGLQQGPAVGRAVMELIVYGGYRSLDLSDMRYERIAENKPFLEQAIV</sequence>
<dbReference type="RefSeq" id="WP_036634855.1">
    <property type="nucleotide sequence ID" value="NZ_JFZB01000003.1"/>
</dbReference>
<dbReference type="OrthoDB" id="9806452at2"/>
<dbReference type="Pfam" id="PF01266">
    <property type="entry name" value="DAO"/>
    <property type="match status" value="1"/>
</dbReference>
<name>A0A086Y642_9RHOB</name>
<evidence type="ECO:0000313" key="4">
    <source>
        <dbReference type="Proteomes" id="UP000028824"/>
    </source>
</evidence>
<dbReference type="GO" id="GO:0005737">
    <property type="term" value="C:cytoplasm"/>
    <property type="evidence" value="ECO:0007669"/>
    <property type="project" value="TreeGrafter"/>
</dbReference>
<evidence type="ECO:0000256" key="1">
    <source>
        <dbReference type="ARBA" id="ARBA00023002"/>
    </source>
</evidence>
<gene>
    <name evidence="3" type="ORF">CG50_08900</name>
</gene>
<dbReference type="GO" id="GO:0016491">
    <property type="term" value="F:oxidoreductase activity"/>
    <property type="evidence" value="ECO:0007669"/>
    <property type="project" value="UniProtKB-KW"/>
</dbReference>
<dbReference type="Gene3D" id="3.50.50.60">
    <property type="entry name" value="FAD/NAD(P)-binding domain"/>
    <property type="match status" value="1"/>
</dbReference>
<evidence type="ECO:0000313" key="3">
    <source>
        <dbReference type="EMBL" id="KFI29742.1"/>
    </source>
</evidence>
<dbReference type="eggNOG" id="COG0665">
    <property type="taxonomic scope" value="Bacteria"/>
</dbReference>
<dbReference type="STRING" id="1105367.CG50_08900"/>
<dbReference type="SUPFAM" id="SSF51905">
    <property type="entry name" value="FAD/NAD(P)-binding domain"/>
    <property type="match status" value="1"/>
</dbReference>
<dbReference type="GO" id="GO:0032981">
    <property type="term" value="P:mitochondrial respiratory chain complex I assembly"/>
    <property type="evidence" value="ECO:0007669"/>
    <property type="project" value="TreeGrafter"/>
</dbReference>
<keyword evidence="1" id="KW-0560">Oxidoreductase</keyword>
<proteinExistence type="predicted"/>
<comment type="caution">
    <text evidence="3">The sequence shown here is derived from an EMBL/GenBank/DDBJ whole genome shotgun (WGS) entry which is preliminary data.</text>
</comment>
<feature type="domain" description="FAD dependent oxidoreductase" evidence="2">
    <location>
        <begin position="6"/>
        <end position="370"/>
    </location>
</feature>
<accession>A0A086Y642</accession>
<dbReference type="Gene3D" id="3.30.9.10">
    <property type="entry name" value="D-Amino Acid Oxidase, subunit A, domain 2"/>
    <property type="match status" value="1"/>
</dbReference>
<dbReference type="Proteomes" id="UP000028824">
    <property type="component" value="Unassembled WGS sequence"/>
</dbReference>
<reference evidence="3 4" key="1">
    <citation type="submission" date="2014-03" db="EMBL/GenBank/DDBJ databases">
        <title>Genome of Paenirhodobacter enshiensis DW2-9.</title>
        <authorList>
            <person name="Wang D."/>
            <person name="Wang G."/>
        </authorList>
    </citation>
    <scope>NUCLEOTIDE SEQUENCE [LARGE SCALE GENOMIC DNA]</scope>
    <source>
        <strain evidence="3 4">DW2-9</strain>
    </source>
</reference>
<keyword evidence="4" id="KW-1185">Reference proteome</keyword>
<dbReference type="PANTHER" id="PTHR13847:SF287">
    <property type="entry name" value="FAD-DEPENDENT OXIDOREDUCTASE DOMAIN-CONTAINING PROTEIN 1"/>
    <property type="match status" value="1"/>
</dbReference>
<organism evidence="3 4">
    <name type="scientific">Paenirhodobacter enshiensis</name>
    <dbReference type="NCBI Taxonomy" id="1105367"/>
    <lineage>
        <taxon>Bacteria</taxon>
        <taxon>Pseudomonadati</taxon>
        <taxon>Pseudomonadota</taxon>
        <taxon>Alphaproteobacteria</taxon>
        <taxon>Rhodobacterales</taxon>
        <taxon>Rhodobacter group</taxon>
        <taxon>Paenirhodobacter</taxon>
    </lineage>
</organism>
<dbReference type="EMBL" id="JFZB01000003">
    <property type="protein sequence ID" value="KFI29742.1"/>
    <property type="molecule type" value="Genomic_DNA"/>
</dbReference>
<dbReference type="InterPro" id="IPR036188">
    <property type="entry name" value="FAD/NAD-bd_sf"/>
</dbReference>
<dbReference type="InterPro" id="IPR006076">
    <property type="entry name" value="FAD-dep_OxRdtase"/>
</dbReference>
<dbReference type="AlphaFoldDB" id="A0A086Y642"/>
<protein>
    <submittedName>
        <fullName evidence="3">FAD-dependent oxidoreductase</fullName>
    </submittedName>
</protein>
<dbReference type="PANTHER" id="PTHR13847">
    <property type="entry name" value="SARCOSINE DEHYDROGENASE-RELATED"/>
    <property type="match status" value="1"/>
</dbReference>
<evidence type="ECO:0000259" key="2">
    <source>
        <dbReference type="Pfam" id="PF01266"/>
    </source>
</evidence>